<proteinExistence type="inferred from homology"/>
<feature type="compositionally biased region" description="Polar residues" evidence="8">
    <location>
        <begin position="166"/>
        <end position="176"/>
    </location>
</feature>
<evidence type="ECO:0000256" key="8">
    <source>
        <dbReference type="SAM" id="MobiDB-lite"/>
    </source>
</evidence>
<feature type="region of interest" description="Disordered" evidence="8">
    <location>
        <begin position="824"/>
        <end position="881"/>
    </location>
</feature>
<keyword evidence="6" id="KW-0539">Nucleus</keyword>
<feature type="compositionally biased region" description="Basic and acidic residues" evidence="8">
    <location>
        <begin position="214"/>
        <end position="223"/>
    </location>
</feature>
<dbReference type="EMBL" id="SKBQ01000034">
    <property type="protein sequence ID" value="TPX13407.1"/>
    <property type="molecule type" value="Genomic_DNA"/>
</dbReference>
<feature type="region of interest" description="Disordered" evidence="8">
    <location>
        <begin position="386"/>
        <end position="407"/>
    </location>
</feature>
<evidence type="ECO:0000256" key="4">
    <source>
        <dbReference type="ARBA" id="ARBA00022728"/>
    </source>
</evidence>
<dbReference type="InterPro" id="IPR022159">
    <property type="entry name" value="STIP/TFIP11_N"/>
</dbReference>
<evidence type="ECO:0000256" key="7">
    <source>
        <dbReference type="SAM" id="Coils"/>
    </source>
</evidence>
<evidence type="ECO:0000256" key="3">
    <source>
        <dbReference type="ARBA" id="ARBA00022664"/>
    </source>
</evidence>
<keyword evidence="11" id="KW-1185">Reference proteome</keyword>
<dbReference type="PANTHER" id="PTHR23329:SF1">
    <property type="entry name" value="TUFTELIN-INTERACTING PROTEIN 11"/>
    <property type="match status" value="1"/>
</dbReference>
<dbReference type="InterPro" id="IPR022783">
    <property type="entry name" value="GCFC_dom"/>
</dbReference>
<dbReference type="RefSeq" id="XP_030995118.1">
    <property type="nucleotide sequence ID" value="XM_031140737.1"/>
</dbReference>
<feature type="region of interest" description="Disordered" evidence="8">
    <location>
        <begin position="284"/>
        <end position="307"/>
    </location>
</feature>
<dbReference type="GeneID" id="41973584"/>
<dbReference type="GO" id="GO:0003676">
    <property type="term" value="F:nucleic acid binding"/>
    <property type="evidence" value="ECO:0007669"/>
    <property type="project" value="InterPro"/>
</dbReference>
<gene>
    <name evidence="10" type="ORF">E0L32_006137</name>
</gene>
<evidence type="ECO:0000256" key="6">
    <source>
        <dbReference type="ARBA" id="ARBA00023242"/>
    </source>
</evidence>
<dbReference type="Pfam" id="PF01585">
    <property type="entry name" value="G-patch"/>
    <property type="match status" value="1"/>
</dbReference>
<dbReference type="SMART" id="SM00443">
    <property type="entry name" value="G_patch"/>
    <property type="match status" value="1"/>
</dbReference>
<dbReference type="Pfam" id="PF12457">
    <property type="entry name" value="TIP_N"/>
    <property type="match status" value="1"/>
</dbReference>
<dbReference type="PROSITE" id="PS50174">
    <property type="entry name" value="G_PATCH"/>
    <property type="match status" value="1"/>
</dbReference>
<dbReference type="InterPro" id="IPR000467">
    <property type="entry name" value="G_patch_dom"/>
</dbReference>
<organism evidence="10 11">
    <name type="scientific">Thyridium curvatum</name>
    <dbReference type="NCBI Taxonomy" id="1093900"/>
    <lineage>
        <taxon>Eukaryota</taxon>
        <taxon>Fungi</taxon>
        <taxon>Dikarya</taxon>
        <taxon>Ascomycota</taxon>
        <taxon>Pezizomycotina</taxon>
        <taxon>Sordariomycetes</taxon>
        <taxon>Sordariomycetidae</taxon>
        <taxon>Thyridiales</taxon>
        <taxon>Thyridiaceae</taxon>
        <taxon>Thyridium</taxon>
    </lineage>
</organism>
<feature type="domain" description="G-patch" evidence="9">
    <location>
        <begin position="244"/>
        <end position="290"/>
    </location>
</feature>
<dbReference type="Pfam" id="PF07842">
    <property type="entry name" value="GCFC"/>
    <property type="match status" value="1"/>
</dbReference>
<dbReference type="InterPro" id="IPR045211">
    <property type="entry name" value="TFP11/STIP/Ntr1"/>
</dbReference>
<feature type="compositionally biased region" description="Polar residues" evidence="8">
    <location>
        <begin position="96"/>
        <end position="105"/>
    </location>
</feature>
<sequence length="962" mass="108857">MASFQGFSGSFKLSKAEAEDMSSSDSDNDSDEFQLPSTDPNADEFADYNPRKRRRTGRDAKESAALGIFGSESEDDRGPRRWKKKTLRNKGVSFVSGGQQAATGSDQENEDDEESEEDGKFYAPGLGAYPQDKDELDDEDEEESTRGVGLGFSSSAAQGLGAAPSAQRQLFANFTRPNSSKPAFSKSKKPKYDANNPLGRGFMPSSANEPVLKVTEDQDDAPKVARPSAFSSSAAKKGKTKVNPNSFGARMMAKMGYVAGEGLGKEGQGRNIVIEANLRPQGAGLGAVKEKSEQEKQEEKRQARLRGEVVIDSDEEEKKRKAARWKKALAGGVGSGGVSSGTSTPKRQKAKYMTMDEVKKAAPGLNIPDAFTPILDLTGPGKKMLTSSSGLMTPTSGTPTSESTEQAESRKLARRAQNDFLAILEEWQSLQNRKAYADLQMQQEKQELEELELALNGHQSTVNAFKELTIQDGEQGWEERWNKALSQLRTVLDSVPEDSIHAMRDELPIITVAALHPLFKEAMQTWEPLEDPKPRLVEDLVSIKQFLGLQDGVKSHRKSIATPYETMMYKIWLPHVARAVREWNVREVDQLLVLFEAWQGLLPEFVRGQLLEQDILRKLDDALAKWEPKRKKHHNLPHLWLFPWLQYLPTYHLDPKSSTGLVAEVKRKFRQLIDVWEFYRGVIPGLKQWKEVLRPSRDNDQWRPLVMNNILPSMARYVKAQFQVDARDQEPFLEVLTGEWQWLELMSPSMIGEVMVAEMFPMWHEALYRMLTAENPNYDEIIQWYSWWVEEVFPEELRSLPSISAEFEKGTVLINEALDLGSRARSELEHPQKGPALGTKTERESRSKGHSSSSHGQHRRHHHHEQQPAAKTATHSKDEPEEMSIRHFVEEWCENNDLQFIPERKKVHEQGPLYRITSRGDGRGGVLTYFKGIRLYAETKKGPLEIRVDREEDWMRLLELAQ</sequence>
<dbReference type="STRING" id="1093900.A0A507B100"/>
<dbReference type="InParanoid" id="A0A507B100"/>
<dbReference type="GO" id="GO:0000390">
    <property type="term" value="P:spliceosomal complex disassembly"/>
    <property type="evidence" value="ECO:0007669"/>
    <property type="project" value="InterPro"/>
</dbReference>
<feature type="coiled-coil region" evidence="7">
    <location>
        <begin position="434"/>
        <end position="468"/>
    </location>
</feature>
<keyword evidence="4" id="KW-0747">Spliceosome</keyword>
<dbReference type="OrthoDB" id="4822at2759"/>
<feature type="compositionally biased region" description="Low complexity" evidence="8">
    <location>
        <begin position="393"/>
        <end position="404"/>
    </location>
</feature>
<keyword evidence="7" id="KW-0175">Coiled coil</keyword>
<evidence type="ECO:0000256" key="2">
    <source>
        <dbReference type="ARBA" id="ARBA00010900"/>
    </source>
</evidence>
<comment type="caution">
    <text evidence="10">The sequence shown here is derived from an EMBL/GenBank/DDBJ whole genome shotgun (WGS) entry which is preliminary data.</text>
</comment>
<dbReference type="PANTHER" id="PTHR23329">
    <property type="entry name" value="TUFTELIN-INTERACTING PROTEIN 11-RELATED"/>
    <property type="match status" value="1"/>
</dbReference>
<keyword evidence="5" id="KW-0508">mRNA splicing</keyword>
<name>A0A507B100_9PEZI</name>
<feature type="compositionally biased region" description="Acidic residues" evidence="8">
    <location>
        <begin position="134"/>
        <end position="143"/>
    </location>
</feature>
<comment type="similarity">
    <text evidence="2">Belongs to the TFP11/STIP family.</text>
</comment>
<evidence type="ECO:0000259" key="9">
    <source>
        <dbReference type="PROSITE" id="PS50174"/>
    </source>
</evidence>
<feature type="compositionally biased region" description="Basic and acidic residues" evidence="8">
    <location>
        <begin position="288"/>
        <end position="307"/>
    </location>
</feature>
<feature type="compositionally biased region" description="Acidic residues" evidence="8">
    <location>
        <begin position="107"/>
        <end position="117"/>
    </location>
</feature>
<feature type="region of interest" description="Disordered" evidence="8">
    <location>
        <begin position="1"/>
        <end position="246"/>
    </location>
</feature>
<evidence type="ECO:0000256" key="1">
    <source>
        <dbReference type="ARBA" id="ARBA00004123"/>
    </source>
</evidence>
<dbReference type="GO" id="GO:0071008">
    <property type="term" value="C:U2-type post-mRNA release spliceosomal complex"/>
    <property type="evidence" value="ECO:0007669"/>
    <property type="project" value="TreeGrafter"/>
</dbReference>
<feature type="compositionally biased region" description="Low complexity" evidence="8">
    <location>
        <begin position="225"/>
        <end position="235"/>
    </location>
</feature>
<accession>A0A507B100</accession>
<feature type="compositionally biased region" description="Acidic residues" evidence="8">
    <location>
        <begin position="19"/>
        <end position="32"/>
    </location>
</feature>
<comment type="subcellular location">
    <subcellularLocation>
        <location evidence="1">Nucleus</location>
    </subcellularLocation>
</comment>
<reference evidence="10 11" key="1">
    <citation type="submission" date="2019-06" db="EMBL/GenBank/DDBJ databases">
        <title>Draft genome sequence of the filamentous fungus Phialemoniopsis curvata isolated from diesel fuel.</title>
        <authorList>
            <person name="Varaljay V.A."/>
            <person name="Lyon W.J."/>
            <person name="Crouch A.L."/>
            <person name="Drake C.E."/>
            <person name="Hollomon J.M."/>
            <person name="Nadeau L.J."/>
            <person name="Nunn H.S."/>
            <person name="Stevenson B.S."/>
            <person name="Bojanowski C.L."/>
            <person name="Crookes-Goodson W.J."/>
        </authorList>
    </citation>
    <scope>NUCLEOTIDE SEQUENCE [LARGE SCALE GENOMIC DNA]</scope>
    <source>
        <strain evidence="10 11">D216</strain>
    </source>
</reference>
<dbReference type="Proteomes" id="UP000319257">
    <property type="component" value="Unassembled WGS sequence"/>
</dbReference>
<protein>
    <recommendedName>
        <fullName evidence="9">G-patch domain-containing protein</fullName>
    </recommendedName>
</protein>
<dbReference type="AlphaFoldDB" id="A0A507B100"/>
<evidence type="ECO:0000256" key="5">
    <source>
        <dbReference type="ARBA" id="ARBA00023187"/>
    </source>
</evidence>
<evidence type="ECO:0000313" key="10">
    <source>
        <dbReference type="EMBL" id="TPX13407.1"/>
    </source>
</evidence>
<keyword evidence="3" id="KW-0507">mRNA processing</keyword>
<evidence type="ECO:0000313" key="11">
    <source>
        <dbReference type="Proteomes" id="UP000319257"/>
    </source>
</evidence>